<dbReference type="EMBL" id="CP090892">
    <property type="protein sequence ID" value="ULU06577.1"/>
    <property type="molecule type" value="Genomic_DNA"/>
</dbReference>
<name>A0AAE9DKV9_CAEBR</name>
<evidence type="ECO:0008006" key="3">
    <source>
        <dbReference type="Google" id="ProtNLM"/>
    </source>
</evidence>
<protein>
    <recommendedName>
        <fullName evidence="3">Tetratricopeptide repeat protein 39B</fullName>
    </recommendedName>
</protein>
<dbReference type="PANTHER" id="PTHR31859:SF9">
    <property type="entry name" value="TETRATRICOPEPTIDE REPEAT PROTEIN 39B"/>
    <property type="match status" value="1"/>
</dbReference>
<proteinExistence type="predicted"/>
<sequence length="477" mass="55032">MSVEVIERFRERRSIKETIFGATAKGKKMTDEELHAELCYAQMLLIRAMLTFFHDDNFASFIKGALNIRTCYQTYRYCEKLMNEPSVWAGRNKKVQEQFESGTRMGLGTFSLMLSVLPSKVLRLLEVVGFSGDKVAGMRDLQHVASMTGTLCSPLAKMVLLTWHLIASFVLGTGQPDLEVCKRIMPGLSHLWPSGAIMLFMKARLLLISGDIETAIHYFNMSIESQDVYKQFHHGCYWELLFAHGYQRRWSHAANYARLLMKESKWSRCVYTYLLCIFFAADETVDETKRIETINALAGKVDGLRLRIAGKSIPVEKYCGRKAKRFVATKSLLFAHYEFIYFWNGFDIFGKNPKLVRGVLEDMDRVWQMKKDTVDVDDYCLYYFLKGVSLRHLQLYAQAEECFKAILERETSIKSFTYLPPNATYELAMLRISEQQSIEAQTLLDKARAYKSYSLENKLHFRIHSAMGTMGCRTPMM</sequence>
<gene>
    <name evidence="1" type="ORF">L3Y34_018426</name>
</gene>
<dbReference type="InterPro" id="IPR011990">
    <property type="entry name" value="TPR-like_helical_dom_sf"/>
</dbReference>
<reference evidence="1 2" key="1">
    <citation type="submission" date="2022-05" db="EMBL/GenBank/DDBJ databases">
        <title>Chromosome-level reference genomes for two strains of Caenorhabditis briggsae: an improved platform for comparative genomics.</title>
        <authorList>
            <person name="Stevens L."/>
            <person name="Andersen E.C."/>
        </authorList>
    </citation>
    <scope>NUCLEOTIDE SEQUENCE [LARGE SCALE GENOMIC DNA]</scope>
    <source>
        <strain evidence="1">QX1410_ONT</strain>
        <tissue evidence="1">Whole-organism</tissue>
    </source>
</reference>
<evidence type="ECO:0000313" key="2">
    <source>
        <dbReference type="Proteomes" id="UP000827892"/>
    </source>
</evidence>
<dbReference type="AlphaFoldDB" id="A0AAE9DKV9"/>
<accession>A0AAE9DKV9</accession>
<dbReference type="InterPro" id="IPR019734">
    <property type="entry name" value="TPR_rpt"/>
</dbReference>
<evidence type="ECO:0000313" key="1">
    <source>
        <dbReference type="EMBL" id="ULU06577.1"/>
    </source>
</evidence>
<dbReference type="SMART" id="SM00028">
    <property type="entry name" value="TPR"/>
    <property type="match status" value="2"/>
</dbReference>
<dbReference type="Pfam" id="PF10300">
    <property type="entry name" value="Iml2-TPR_39"/>
    <property type="match status" value="1"/>
</dbReference>
<dbReference type="Proteomes" id="UP000827892">
    <property type="component" value="Chromosome II"/>
</dbReference>
<dbReference type="Gene3D" id="1.25.40.10">
    <property type="entry name" value="Tetratricopeptide repeat domain"/>
    <property type="match status" value="1"/>
</dbReference>
<organism evidence="1 2">
    <name type="scientific">Caenorhabditis briggsae</name>
    <dbReference type="NCBI Taxonomy" id="6238"/>
    <lineage>
        <taxon>Eukaryota</taxon>
        <taxon>Metazoa</taxon>
        <taxon>Ecdysozoa</taxon>
        <taxon>Nematoda</taxon>
        <taxon>Chromadorea</taxon>
        <taxon>Rhabditida</taxon>
        <taxon>Rhabditina</taxon>
        <taxon>Rhabditomorpha</taxon>
        <taxon>Rhabditoidea</taxon>
        <taxon>Rhabditidae</taxon>
        <taxon>Peloderinae</taxon>
        <taxon>Caenorhabditis</taxon>
    </lineage>
</organism>
<dbReference type="PANTHER" id="PTHR31859">
    <property type="entry name" value="TETRATRICOPEPTIDE REPEAT PROTEIN 39 FAMILY MEMBER"/>
    <property type="match status" value="1"/>
</dbReference>
<dbReference type="SUPFAM" id="SSF48452">
    <property type="entry name" value="TPR-like"/>
    <property type="match status" value="1"/>
</dbReference>
<dbReference type="InterPro" id="IPR019412">
    <property type="entry name" value="IML2/TPR_39"/>
</dbReference>